<dbReference type="Gramene" id="OIW13492">
    <property type="protein sequence ID" value="OIW13492"/>
    <property type="gene ID" value="TanjilG_01060"/>
</dbReference>
<protein>
    <submittedName>
        <fullName evidence="2">Uncharacterized protein</fullName>
    </submittedName>
</protein>
<evidence type="ECO:0000313" key="3">
    <source>
        <dbReference type="Proteomes" id="UP000188354"/>
    </source>
</evidence>
<dbReference type="Proteomes" id="UP000188354">
    <property type="component" value="Chromosome LG04"/>
</dbReference>
<evidence type="ECO:0000256" key="1">
    <source>
        <dbReference type="SAM" id="MobiDB-lite"/>
    </source>
</evidence>
<reference evidence="2 3" key="1">
    <citation type="journal article" date="2017" name="Plant Biotechnol. J.">
        <title>A comprehensive draft genome sequence for lupin (Lupinus angustifolius), an emerging health food: insights into plant-microbe interactions and legume evolution.</title>
        <authorList>
            <person name="Hane J.K."/>
            <person name="Ming Y."/>
            <person name="Kamphuis L.G."/>
            <person name="Nelson M.N."/>
            <person name="Garg G."/>
            <person name="Atkins C.A."/>
            <person name="Bayer P.E."/>
            <person name="Bravo A."/>
            <person name="Bringans S."/>
            <person name="Cannon S."/>
            <person name="Edwards D."/>
            <person name="Foley R."/>
            <person name="Gao L.L."/>
            <person name="Harrison M.J."/>
            <person name="Huang W."/>
            <person name="Hurgobin B."/>
            <person name="Li S."/>
            <person name="Liu C.W."/>
            <person name="McGrath A."/>
            <person name="Morahan G."/>
            <person name="Murray J."/>
            <person name="Weller J."/>
            <person name="Jian J."/>
            <person name="Singh K.B."/>
        </authorList>
    </citation>
    <scope>NUCLEOTIDE SEQUENCE [LARGE SCALE GENOMIC DNA]</scope>
    <source>
        <strain evidence="3">cv. Tanjil</strain>
        <tissue evidence="2">Whole plant</tissue>
    </source>
</reference>
<keyword evidence="3" id="KW-1185">Reference proteome</keyword>
<dbReference type="AlphaFoldDB" id="A0A1J7HLG6"/>
<feature type="region of interest" description="Disordered" evidence="1">
    <location>
        <begin position="21"/>
        <end position="50"/>
    </location>
</feature>
<organism evidence="2 3">
    <name type="scientific">Lupinus angustifolius</name>
    <name type="common">Narrow-leaved blue lupine</name>
    <dbReference type="NCBI Taxonomy" id="3871"/>
    <lineage>
        <taxon>Eukaryota</taxon>
        <taxon>Viridiplantae</taxon>
        <taxon>Streptophyta</taxon>
        <taxon>Embryophyta</taxon>
        <taxon>Tracheophyta</taxon>
        <taxon>Spermatophyta</taxon>
        <taxon>Magnoliopsida</taxon>
        <taxon>eudicotyledons</taxon>
        <taxon>Gunneridae</taxon>
        <taxon>Pentapetalae</taxon>
        <taxon>rosids</taxon>
        <taxon>fabids</taxon>
        <taxon>Fabales</taxon>
        <taxon>Fabaceae</taxon>
        <taxon>Papilionoideae</taxon>
        <taxon>50 kb inversion clade</taxon>
        <taxon>genistoids sensu lato</taxon>
        <taxon>core genistoids</taxon>
        <taxon>Genisteae</taxon>
        <taxon>Lupinus</taxon>
    </lineage>
</organism>
<proteinExistence type="predicted"/>
<dbReference type="EMBL" id="CM007364">
    <property type="protein sequence ID" value="OIW13492.1"/>
    <property type="molecule type" value="Genomic_DNA"/>
</dbReference>
<name>A0A1J7HLG6_LUPAN</name>
<evidence type="ECO:0000313" key="2">
    <source>
        <dbReference type="EMBL" id="OIW13492.1"/>
    </source>
</evidence>
<gene>
    <name evidence="2" type="ORF">TanjilG_01060</name>
</gene>
<accession>A0A1J7HLG6</accession>
<sequence>MRIPSKRKREFVFPASMQKLPGPGKRAILGPTKPCHEQSTQQERAGDIETKTHSVYCSNALPPTDEIASLIPIPAKLAADSTSPRVYALFVLASAIERE</sequence>